<name>K7FY10_PELSI</name>
<dbReference type="PANTHER" id="PTHR45913">
    <property type="entry name" value="EPM2A-INTERACTING PROTEIN 1"/>
    <property type="match status" value="1"/>
</dbReference>
<keyword evidence="2" id="KW-1185">Reference proteome</keyword>
<protein>
    <recommendedName>
        <fullName evidence="3">DUF4371 domain-containing protein</fullName>
    </recommendedName>
</protein>
<evidence type="ECO:0008006" key="3">
    <source>
        <dbReference type="Google" id="ProtNLM"/>
    </source>
</evidence>
<sequence length="482" mass="54993">SSSSLIPAKLQRNLETNHSEHKDTNISFFNKISMIKIAKLEKENLTKVSYFIALTEEASAVAEKLIKPCAKDIAMCLLDEQSSKVEAVLLSNTIVALHIQDLVADLRANFCCSWIQYNMTGLAVLLVFLHYMFDKAIEENLLACESLQRNTTGHEIGKCIDVCSDGTRAMIGKTAKAESQIKDVAPNCTVSHCVLHRQVLTVKKMPVYLYVLDEAVLISNYIKTRPIQTVKILCKEMGSQHTALLQHMKVKWRSGGKVLIRLFELCHKELVYFIDHKHQLVVLAYFAYAFTKLNEVNLALQGRKPNIFTVKDKMSLLRKLEFCASSVEEKNFDCFPTLNDFWTETNSILSEDIHSDCVQHLSDLHSSLLEHFPHTNNNSPSHLAYQLKTEILINMTSEAKFQQTFTKFWSNLIQEYRKVVKHAVYELLLSATHLCEIGFLYYTASKTEDRNKFAAHLRIQICSIIPDVKWICKGKKKNHCSP</sequence>
<organism evidence="1 2">
    <name type="scientific">Pelodiscus sinensis</name>
    <name type="common">Chinese softshell turtle</name>
    <name type="synonym">Trionyx sinensis</name>
    <dbReference type="NCBI Taxonomy" id="13735"/>
    <lineage>
        <taxon>Eukaryota</taxon>
        <taxon>Metazoa</taxon>
        <taxon>Chordata</taxon>
        <taxon>Craniata</taxon>
        <taxon>Vertebrata</taxon>
        <taxon>Euteleostomi</taxon>
        <taxon>Archelosauria</taxon>
        <taxon>Testudinata</taxon>
        <taxon>Testudines</taxon>
        <taxon>Cryptodira</taxon>
        <taxon>Trionychia</taxon>
        <taxon>Trionychidae</taxon>
        <taxon>Pelodiscus</taxon>
    </lineage>
</organism>
<dbReference type="GeneTree" id="ENSGT00940000162521"/>
<dbReference type="AlphaFoldDB" id="K7FY10"/>
<reference evidence="1" key="3">
    <citation type="submission" date="2025-08" db="UniProtKB">
        <authorList>
            <consortium name="Ensembl"/>
        </authorList>
    </citation>
    <scope>IDENTIFICATION</scope>
</reference>
<dbReference type="PANTHER" id="PTHR45913:SF19">
    <property type="entry name" value="LOW QUALITY PROTEIN: ZINC FINGER BED DOMAIN-CONTAINING PROTEIN 5-LIKE"/>
    <property type="match status" value="1"/>
</dbReference>
<dbReference type="eggNOG" id="ENOG502QT83">
    <property type="taxonomic scope" value="Eukaryota"/>
</dbReference>
<dbReference type="Ensembl" id="ENSPSIT00000012982.1">
    <property type="protein sequence ID" value="ENSPSIP00000012920.1"/>
    <property type="gene ID" value="ENSPSIG00000011577.1"/>
</dbReference>
<accession>K7FY10</accession>
<reference evidence="2" key="2">
    <citation type="journal article" date="2013" name="Nat. Genet.">
        <title>The draft genomes of soft-shell turtle and green sea turtle yield insights into the development and evolution of the turtle-specific body plan.</title>
        <authorList>
            <person name="Wang Z."/>
            <person name="Pascual-Anaya J."/>
            <person name="Zadissa A."/>
            <person name="Li W."/>
            <person name="Niimura Y."/>
            <person name="Huang Z."/>
            <person name="Li C."/>
            <person name="White S."/>
            <person name="Xiong Z."/>
            <person name="Fang D."/>
            <person name="Wang B."/>
            <person name="Ming Y."/>
            <person name="Chen Y."/>
            <person name="Zheng Y."/>
            <person name="Kuraku S."/>
            <person name="Pignatelli M."/>
            <person name="Herrero J."/>
            <person name="Beal K."/>
            <person name="Nozawa M."/>
            <person name="Li Q."/>
            <person name="Wang J."/>
            <person name="Zhang H."/>
            <person name="Yu L."/>
            <person name="Shigenobu S."/>
            <person name="Wang J."/>
            <person name="Liu J."/>
            <person name="Flicek P."/>
            <person name="Searle S."/>
            <person name="Wang J."/>
            <person name="Kuratani S."/>
            <person name="Yin Y."/>
            <person name="Aken B."/>
            <person name="Zhang G."/>
            <person name="Irie N."/>
        </authorList>
    </citation>
    <scope>NUCLEOTIDE SEQUENCE [LARGE SCALE GENOMIC DNA]</scope>
    <source>
        <strain evidence="2">Daiwa-1</strain>
    </source>
</reference>
<reference evidence="2" key="1">
    <citation type="submission" date="2011-10" db="EMBL/GenBank/DDBJ databases">
        <authorList>
            <consortium name="Soft-shell Turtle Genome Consortium"/>
        </authorList>
    </citation>
    <scope>NUCLEOTIDE SEQUENCE [LARGE SCALE GENOMIC DNA]</scope>
    <source>
        <strain evidence="2">Daiwa-1</strain>
    </source>
</reference>
<proteinExistence type="predicted"/>
<reference evidence="1" key="4">
    <citation type="submission" date="2025-09" db="UniProtKB">
        <authorList>
            <consortium name="Ensembl"/>
        </authorList>
    </citation>
    <scope>IDENTIFICATION</scope>
</reference>
<evidence type="ECO:0000313" key="2">
    <source>
        <dbReference type="Proteomes" id="UP000007267"/>
    </source>
</evidence>
<evidence type="ECO:0000313" key="1">
    <source>
        <dbReference type="Ensembl" id="ENSPSIP00000012920.1"/>
    </source>
</evidence>
<dbReference type="EMBL" id="AGCU01117550">
    <property type="status" value="NOT_ANNOTATED_CDS"/>
    <property type="molecule type" value="Genomic_DNA"/>
</dbReference>
<dbReference type="HOGENOM" id="CLU_021316_5_0_1"/>
<dbReference type="Proteomes" id="UP000007267">
    <property type="component" value="Unassembled WGS sequence"/>
</dbReference>